<dbReference type="GO" id="GO:0004659">
    <property type="term" value="F:prenyltransferase activity"/>
    <property type="evidence" value="ECO:0007669"/>
    <property type="project" value="InterPro"/>
</dbReference>
<sequence>MQLDFQVMSFDAVDPTSKDFRDAIAVRLEKSAVQADKDLKGLNAKCGELSDAAACYYEGGKRLRPAFLYWGYSAFAGQPENPDAILTAGAGFEMLHAGILVHDDLIDNSPTRRGQPSAHKHFAELGNEEFGRQSAIVLGDVMLGLANDLVYGCGLERLSDALPYWRLVQNEVNAGQYLDVSNQFGLLDEMSARESAELVLEAKTSRYTVMRPLQFGAAAGGAGERELAKLGDFGSALGKAFQLRDDLLGILGDEGVTGKATGGDLVEGKQTVLLAITMEKSPHANELASLIGREMSPDALERALNIIMECGALEDVGELIGGYVKAAYEALDEVGLSEEARAPIAQLLVQCVDREK</sequence>
<comment type="caution">
    <text evidence="7">The sequence shown here is derived from an EMBL/GenBank/DDBJ whole genome shotgun (WGS) entry which is preliminary data.</text>
</comment>
<dbReference type="GO" id="GO:0008299">
    <property type="term" value="P:isoprenoid biosynthetic process"/>
    <property type="evidence" value="ECO:0007669"/>
    <property type="project" value="InterPro"/>
</dbReference>
<dbReference type="Proteomes" id="UP000014417">
    <property type="component" value="Unassembled WGS sequence"/>
</dbReference>
<comment type="cofactor">
    <cofactor evidence="1">
        <name>Mg(2+)</name>
        <dbReference type="ChEBI" id="CHEBI:18420"/>
    </cofactor>
</comment>
<comment type="similarity">
    <text evidence="2 6">Belongs to the FPP/GGPP synthase family.</text>
</comment>
<dbReference type="InterPro" id="IPR008949">
    <property type="entry name" value="Isoprenoid_synthase_dom_sf"/>
</dbReference>
<dbReference type="SUPFAM" id="SSF48576">
    <property type="entry name" value="Terpenoid synthases"/>
    <property type="match status" value="1"/>
</dbReference>
<dbReference type="HOGENOM" id="CLU_014015_2_1_11"/>
<dbReference type="STRING" id="883161.HMPREF9306_01824"/>
<evidence type="ECO:0008006" key="9">
    <source>
        <dbReference type="Google" id="ProtNLM"/>
    </source>
</evidence>
<dbReference type="CDD" id="cd00685">
    <property type="entry name" value="Trans_IPPS_HT"/>
    <property type="match status" value="1"/>
</dbReference>
<dbReference type="Pfam" id="PF00348">
    <property type="entry name" value="polyprenyl_synt"/>
    <property type="match status" value="1"/>
</dbReference>
<dbReference type="PANTHER" id="PTHR12001:SF85">
    <property type="entry name" value="SHORT CHAIN ISOPRENYL DIPHOSPHATE SYNTHASE"/>
    <property type="match status" value="1"/>
</dbReference>
<dbReference type="Gene3D" id="1.10.600.10">
    <property type="entry name" value="Farnesyl Diphosphate Synthase"/>
    <property type="match status" value="1"/>
</dbReference>
<keyword evidence="3 6" id="KW-0808">Transferase</keyword>
<keyword evidence="5" id="KW-0460">Magnesium</keyword>
<evidence type="ECO:0000256" key="4">
    <source>
        <dbReference type="ARBA" id="ARBA00022723"/>
    </source>
</evidence>
<gene>
    <name evidence="7" type="ORF">HMPREF9306_01824</name>
</gene>
<evidence type="ECO:0000256" key="2">
    <source>
        <dbReference type="ARBA" id="ARBA00006706"/>
    </source>
</evidence>
<evidence type="ECO:0000313" key="7">
    <source>
        <dbReference type="EMBL" id="EPD32255.1"/>
    </source>
</evidence>
<proteinExistence type="inferred from homology"/>
<dbReference type="PROSITE" id="PS00444">
    <property type="entry name" value="POLYPRENYL_SYNTHASE_2"/>
    <property type="match status" value="1"/>
</dbReference>
<dbReference type="InterPro" id="IPR000092">
    <property type="entry name" value="Polyprenyl_synt"/>
</dbReference>
<accession>S2W1Q0</accession>
<dbReference type="GO" id="GO:0046872">
    <property type="term" value="F:metal ion binding"/>
    <property type="evidence" value="ECO:0007669"/>
    <property type="project" value="UniProtKB-KW"/>
</dbReference>
<dbReference type="PANTHER" id="PTHR12001">
    <property type="entry name" value="GERANYLGERANYL PYROPHOSPHATE SYNTHASE"/>
    <property type="match status" value="1"/>
</dbReference>
<dbReference type="AlphaFoldDB" id="S2W1Q0"/>
<dbReference type="PATRIC" id="fig|883161.3.peg.1811"/>
<dbReference type="SFLD" id="SFLDS00005">
    <property type="entry name" value="Isoprenoid_Synthase_Type_I"/>
    <property type="match status" value="1"/>
</dbReference>
<evidence type="ECO:0000313" key="8">
    <source>
        <dbReference type="Proteomes" id="UP000014417"/>
    </source>
</evidence>
<dbReference type="InterPro" id="IPR033749">
    <property type="entry name" value="Polyprenyl_synt_CS"/>
</dbReference>
<reference evidence="7 8" key="1">
    <citation type="submission" date="2013-04" db="EMBL/GenBank/DDBJ databases">
        <title>The Genome Sequence of Propionimicrobium lymphophilum ACS-093-V-SCH5.</title>
        <authorList>
            <consortium name="The Broad Institute Genomics Platform"/>
            <person name="Earl A."/>
            <person name="Ward D."/>
            <person name="Feldgarden M."/>
            <person name="Gevers D."/>
            <person name="Saerens B."/>
            <person name="Vaneechoutte M."/>
            <person name="Walker B."/>
            <person name="Young S."/>
            <person name="Zeng Q."/>
            <person name="Gargeya S."/>
            <person name="Fitzgerald M."/>
            <person name="Haas B."/>
            <person name="Abouelleil A."/>
            <person name="Allen A.W."/>
            <person name="Alvarado L."/>
            <person name="Arachchi H.M."/>
            <person name="Berlin A.M."/>
            <person name="Chapman S.B."/>
            <person name="Gainer-Dewar J."/>
            <person name="Goldberg J."/>
            <person name="Griggs A."/>
            <person name="Gujja S."/>
            <person name="Hansen M."/>
            <person name="Howarth C."/>
            <person name="Imamovic A."/>
            <person name="Ireland A."/>
            <person name="Larimer J."/>
            <person name="McCowan C."/>
            <person name="Murphy C."/>
            <person name="Pearson M."/>
            <person name="Poon T.W."/>
            <person name="Priest M."/>
            <person name="Roberts A."/>
            <person name="Saif S."/>
            <person name="Shea T."/>
            <person name="Sisk P."/>
            <person name="Sykes S."/>
            <person name="Wortman J."/>
            <person name="Nusbaum C."/>
            <person name="Birren B."/>
        </authorList>
    </citation>
    <scope>NUCLEOTIDE SEQUENCE [LARGE SCALE GENOMIC DNA]</scope>
    <source>
        <strain evidence="7 8">ACS-093-V-SCH5</strain>
    </source>
</reference>
<dbReference type="RefSeq" id="WP_016456630.1">
    <property type="nucleotide sequence ID" value="NZ_KE150269.1"/>
</dbReference>
<keyword evidence="8" id="KW-1185">Reference proteome</keyword>
<evidence type="ECO:0000256" key="1">
    <source>
        <dbReference type="ARBA" id="ARBA00001946"/>
    </source>
</evidence>
<protein>
    <recommendedName>
        <fullName evidence="9">Polyprenyl synthetase</fullName>
    </recommendedName>
</protein>
<organism evidence="7 8">
    <name type="scientific">Propionimicrobium lymphophilum ACS-093-V-SCH5</name>
    <dbReference type="NCBI Taxonomy" id="883161"/>
    <lineage>
        <taxon>Bacteria</taxon>
        <taxon>Bacillati</taxon>
        <taxon>Actinomycetota</taxon>
        <taxon>Actinomycetes</taxon>
        <taxon>Propionibacteriales</taxon>
        <taxon>Propionibacteriaceae</taxon>
        <taxon>Propionimicrobium</taxon>
    </lineage>
</organism>
<dbReference type="EMBL" id="AGZR01000009">
    <property type="protein sequence ID" value="EPD32255.1"/>
    <property type="molecule type" value="Genomic_DNA"/>
</dbReference>
<name>S2W1Q0_9ACTN</name>
<keyword evidence="4" id="KW-0479">Metal-binding</keyword>
<evidence type="ECO:0000256" key="3">
    <source>
        <dbReference type="ARBA" id="ARBA00022679"/>
    </source>
</evidence>
<evidence type="ECO:0000256" key="6">
    <source>
        <dbReference type="RuleBase" id="RU004466"/>
    </source>
</evidence>
<dbReference type="OrthoDB" id="4497239at2"/>
<evidence type="ECO:0000256" key="5">
    <source>
        <dbReference type="ARBA" id="ARBA00022842"/>
    </source>
</evidence>
<dbReference type="PROSITE" id="PS00723">
    <property type="entry name" value="POLYPRENYL_SYNTHASE_1"/>
    <property type="match status" value="1"/>
</dbReference>